<protein>
    <submittedName>
        <fullName evidence="1">Uncharacterized protein</fullName>
    </submittedName>
</protein>
<gene>
    <name evidence="1" type="ORF">B9Q08_02540</name>
</gene>
<organism evidence="1 2">
    <name type="scientific">Candidatus Marsarchaeota G2 archaeon ECH_B_SAG-M15</name>
    <dbReference type="NCBI Taxonomy" id="1978162"/>
    <lineage>
        <taxon>Archaea</taxon>
        <taxon>Candidatus Marsarchaeota</taxon>
        <taxon>Candidatus Marsarchaeota group 2</taxon>
    </lineage>
</organism>
<proteinExistence type="predicted"/>
<name>A0A2R6AYW6_9ARCH</name>
<evidence type="ECO:0000313" key="2">
    <source>
        <dbReference type="Proteomes" id="UP000240490"/>
    </source>
</evidence>
<dbReference type="AlphaFoldDB" id="A0A2R6AYW6"/>
<evidence type="ECO:0000313" key="1">
    <source>
        <dbReference type="EMBL" id="PSN91567.1"/>
    </source>
</evidence>
<dbReference type="Proteomes" id="UP000240490">
    <property type="component" value="Unassembled WGS sequence"/>
</dbReference>
<reference evidence="1 2" key="1">
    <citation type="submission" date="2017-04" db="EMBL/GenBank/DDBJ databases">
        <title>Novel microbial lineages endemic to geothermal iron-oxide mats fill important gaps in the evolutionary history of Archaea.</title>
        <authorList>
            <person name="Jay Z.J."/>
            <person name="Beam J.P."/>
            <person name="Dlakic M."/>
            <person name="Rusch D.B."/>
            <person name="Kozubal M.A."/>
            <person name="Inskeep W.P."/>
        </authorList>
    </citation>
    <scope>NUCLEOTIDE SEQUENCE [LARGE SCALE GENOMIC DNA]</scope>
    <source>
        <strain evidence="1">ECH_B_SAG-M15</strain>
    </source>
</reference>
<dbReference type="EMBL" id="NEXJ01000044">
    <property type="protein sequence ID" value="PSN91567.1"/>
    <property type="molecule type" value="Genomic_DNA"/>
</dbReference>
<accession>A0A2R6AYW6</accession>
<comment type="caution">
    <text evidence="1">The sequence shown here is derived from an EMBL/GenBank/DDBJ whole genome shotgun (WGS) entry which is preliminary data.</text>
</comment>
<sequence length="134" mass="14628">MPSVTLEALLLLAITLPLILLGFSYVSIQPTCTISFNPLTQINNAIQAAYTQPYSRISVPINATLTLTAKNNTISYTGCSAPYPTISDPNRIIHSYGETHIEYSVNIRESTAPTPCILVVEYYSLNKTLQVSCA</sequence>